<dbReference type="EMBL" id="JAQQWE010000001">
    <property type="protein sequence ID" value="KAK7967091.1"/>
    <property type="molecule type" value="Genomic_DNA"/>
</dbReference>
<sequence>MASSTSGDGSFNDSSAFDDTFASKPWPKVAPQKQAEIERRFFEPGATIRFDQLSLSRGFLFTIPQSKRSELVVSNVLSAATATNRRLKQTEIDALSESANHAVGRLAWVYPLGLGLAVAAAANGRKKFRFPLYTPKMKTFDPRAFPHRSFAALTGKSATWAWHGVRTAAYFPLTWTATLIFMGSMVRARLLADLAADQRLSQMKQELAVIHQQSSQLRRDQREQRQRQSAQHSPHGANQLPDAQGADQPSRQDAWIETSQTQAPAGSPPLGSPQRTAGLSGRSGPPPSQQGLQGSYYGTGAQAMGTQEQEKRTAFDDDDLFDDDDGSPVAASARRSERQRVQSRASQGDSASSWETIRRQARNESSPFAKGDHSKDDTAWGQARQDGARTTRDTSNTPAREDYSYNEADEEKAYAKDQAQKEFDAMLEAERQGRSGSSKWSGVK</sequence>
<feature type="region of interest" description="Disordered" evidence="1">
    <location>
        <begin position="1"/>
        <end position="30"/>
    </location>
</feature>
<evidence type="ECO:0000256" key="1">
    <source>
        <dbReference type="SAM" id="MobiDB-lite"/>
    </source>
</evidence>
<name>A0ABR1QWL8_9PEZI</name>
<feature type="region of interest" description="Disordered" evidence="1">
    <location>
        <begin position="211"/>
        <end position="417"/>
    </location>
</feature>
<comment type="caution">
    <text evidence="2">The sequence shown here is derived from an EMBL/GenBank/DDBJ whole genome shotgun (WGS) entry which is preliminary data.</text>
</comment>
<evidence type="ECO:0000313" key="2">
    <source>
        <dbReference type="EMBL" id="KAK7967091.1"/>
    </source>
</evidence>
<dbReference type="Proteomes" id="UP001391051">
    <property type="component" value="Unassembled WGS sequence"/>
</dbReference>
<gene>
    <name evidence="2" type="ORF">PG986_001368</name>
</gene>
<dbReference type="RefSeq" id="XP_066706483.1">
    <property type="nucleotide sequence ID" value="XM_066837590.1"/>
</dbReference>
<proteinExistence type="predicted"/>
<evidence type="ECO:0000313" key="3">
    <source>
        <dbReference type="Proteomes" id="UP001391051"/>
    </source>
</evidence>
<feature type="compositionally biased region" description="Polar residues" evidence="1">
    <location>
        <begin position="342"/>
        <end position="355"/>
    </location>
</feature>
<feature type="compositionally biased region" description="Basic and acidic residues" evidence="1">
    <location>
        <begin position="217"/>
        <end position="226"/>
    </location>
</feature>
<organism evidence="2 3">
    <name type="scientific">Apiospora aurea</name>
    <dbReference type="NCBI Taxonomy" id="335848"/>
    <lineage>
        <taxon>Eukaryota</taxon>
        <taxon>Fungi</taxon>
        <taxon>Dikarya</taxon>
        <taxon>Ascomycota</taxon>
        <taxon>Pezizomycotina</taxon>
        <taxon>Sordariomycetes</taxon>
        <taxon>Xylariomycetidae</taxon>
        <taxon>Amphisphaeriales</taxon>
        <taxon>Apiosporaceae</taxon>
        <taxon>Apiospora</taxon>
    </lineage>
</organism>
<feature type="compositionally biased region" description="Polar residues" evidence="1">
    <location>
        <begin position="247"/>
        <end position="264"/>
    </location>
</feature>
<accession>A0ABR1QWL8</accession>
<feature type="compositionally biased region" description="Acidic residues" evidence="1">
    <location>
        <begin position="316"/>
        <end position="326"/>
    </location>
</feature>
<reference evidence="2 3" key="1">
    <citation type="submission" date="2023-01" db="EMBL/GenBank/DDBJ databases">
        <title>Analysis of 21 Apiospora genomes using comparative genomics revels a genus with tremendous synthesis potential of carbohydrate active enzymes and secondary metabolites.</title>
        <authorList>
            <person name="Sorensen T."/>
        </authorList>
    </citation>
    <scope>NUCLEOTIDE SEQUENCE [LARGE SCALE GENOMIC DNA]</scope>
    <source>
        <strain evidence="2 3">CBS 24483</strain>
    </source>
</reference>
<dbReference type="GeneID" id="92070652"/>
<protein>
    <submittedName>
        <fullName evidence="2">Uncharacterized protein</fullName>
    </submittedName>
</protein>
<keyword evidence="3" id="KW-1185">Reference proteome</keyword>
<feature type="compositionally biased region" description="Polar residues" evidence="1">
    <location>
        <begin position="1"/>
        <end position="17"/>
    </location>
</feature>